<dbReference type="PROSITE" id="PS50184">
    <property type="entry name" value="VWFC_2"/>
    <property type="match status" value="3"/>
</dbReference>
<evidence type="ECO:0000313" key="7">
    <source>
        <dbReference type="Proteomes" id="UP000887540"/>
    </source>
</evidence>
<keyword evidence="3 4" id="KW-0732">Signal</keyword>
<accession>A0A914C8A5</accession>
<reference evidence="8" key="1">
    <citation type="submission" date="2022-11" db="UniProtKB">
        <authorList>
            <consortium name="WormBaseParasite"/>
        </authorList>
    </citation>
    <scope>IDENTIFICATION</scope>
</reference>
<dbReference type="AlphaFoldDB" id="A0A914C8A5"/>
<dbReference type="Proteomes" id="UP000887540">
    <property type="component" value="Unplaced"/>
</dbReference>
<evidence type="ECO:0000256" key="2">
    <source>
        <dbReference type="ARBA" id="ARBA00022525"/>
    </source>
</evidence>
<dbReference type="InterPro" id="IPR052424">
    <property type="entry name" value="Kielin_Chordin-BMP_Reg"/>
</dbReference>
<dbReference type="PROSITE" id="PS01208">
    <property type="entry name" value="VWFC_1"/>
    <property type="match status" value="3"/>
</dbReference>
<feature type="chain" id="PRO_5036972454" evidence="4">
    <location>
        <begin position="21"/>
        <end position="636"/>
    </location>
</feature>
<evidence type="ECO:0000256" key="3">
    <source>
        <dbReference type="ARBA" id="ARBA00022729"/>
    </source>
</evidence>
<comment type="subcellular location">
    <subcellularLocation>
        <location evidence="1">Secreted</location>
    </subcellularLocation>
</comment>
<feature type="domain" description="VWFD" evidence="6">
    <location>
        <begin position="378"/>
        <end position="556"/>
    </location>
</feature>
<feature type="signal peptide" evidence="4">
    <location>
        <begin position="1"/>
        <end position="20"/>
    </location>
</feature>
<name>A0A914C8A5_9BILA</name>
<feature type="domain" description="VWFC" evidence="5">
    <location>
        <begin position="233"/>
        <end position="292"/>
    </location>
</feature>
<dbReference type="PANTHER" id="PTHR46698:SF4">
    <property type="entry name" value="CROSSVEINLESS 2"/>
    <property type="match status" value="1"/>
</dbReference>
<feature type="domain" description="VWFC" evidence="5">
    <location>
        <begin position="307"/>
        <end position="374"/>
    </location>
</feature>
<dbReference type="SMART" id="SM00214">
    <property type="entry name" value="VWC"/>
    <property type="match status" value="4"/>
</dbReference>
<feature type="domain" description="VWFC" evidence="5">
    <location>
        <begin position="37"/>
        <end position="95"/>
    </location>
</feature>
<organism evidence="7 8">
    <name type="scientific">Acrobeloides nanus</name>
    <dbReference type="NCBI Taxonomy" id="290746"/>
    <lineage>
        <taxon>Eukaryota</taxon>
        <taxon>Metazoa</taxon>
        <taxon>Ecdysozoa</taxon>
        <taxon>Nematoda</taxon>
        <taxon>Chromadorea</taxon>
        <taxon>Rhabditida</taxon>
        <taxon>Tylenchina</taxon>
        <taxon>Cephalobomorpha</taxon>
        <taxon>Cephaloboidea</taxon>
        <taxon>Cephalobidae</taxon>
        <taxon>Acrobeloides</taxon>
    </lineage>
</organism>
<protein>
    <submittedName>
        <fullName evidence="8">BMP-binding endothelial regulator protein</fullName>
    </submittedName>
</protein>
<evidence type="ECO:0000259" key="6">
    <source>
        <dbReference type="PROSITE" id="PS51233"/>
    </source>
</evidence>
<sequence>MNRFLLVCSFVLFSLALTSSTENEKQQLIGEGVHCDKEGEDWPIDSVINGTRNPQCIECKCRDHKIVCTENLCQDLLTCPLTEPFDPEECCPKCLTCNYLGITRYNNEKWKNPQDSCSIMTCKAGIITSSRIECVTYCEKSVVMTGYCCRLCPMLKNTTDRQKDPCLICEPVLGLYQHCYRLACPVLDCPEYMHREINGTCCPECDPRLNNTNFNTTISGQVAYRTRTIPPQENCIFRDKKYSLGSSFRVDTCTLCSCQQGGILCRRLSCSSRTCDGSTSRNNDSLCCPFCKKEIAMSTIPPRRKLSDCTQSLENGTLLIQKNGTRWKIEECTICQCVDGLTTCKTQRCIEHQGTCRHGHKRVKLHGQCCPTCQQDEATCTVFGDPHYETFDHRRYEYRGAGSYILIQQRSLRDQRPDFQIIAHNDGKGTQIWTRRLTILLLNQKIQLNEERKIEIQGHENISLPYLSKTLPIYEIGIDQTGSLLLIVPNMSITVLWDGQTLLEITLGSQHRSKVRGLCGNFNGESEDDFLLQFEDTVTTDVRTFVESWKTMDKCTSNVGNKTKILRCKDPKLTKLKKTELASCNLLKHNKFLKSCHCSIPIQSFMRKCKKAVCDCQKPENNTYPCHCDAVNQSLL</sequence>
<dbReference type="PANTHER" id="PTHR46698">
    <property type="entry name" value="CROSSVEINLESS 2"/>
    <property type="match status" value="1"/>
</dbReference>
<dbReference type="PROSITE" id="PS51233">
    <property type="entry name" value="VWFD"/>
    <property type="match status" value="1"/>
</dbReference>
<dbReference type="Pfam" id="PF00093">
    <property type="entry name" value="VWC"/>
    <property type="match status" value="2"/>
</dbReference>
<evidence type="ECO:0000256" key="4">
    <source>
        <dbReference type="SAM" id="SignalP"/>
    </source>
</evidence>
<dbReference type="InterPro" id="IPR001007">
    <property type="entry name" value="VWF_dom"/>
</dbReference>
<evidence type="ECO:0000256" key="1">
    <source>
        <dbReference type="ARBA" id="ARBA00004613"/>
    </source>
</evidence>
<keyword evidence="2" id="KW-0964">Secreted</keyword>
<dbReference type="SUPFAM" id="SSF57603">
    <property type="entry name" value="FnI-like domain"/>
    <property type="match status" value="3"/>
</dbReference>
<evidence type="ECO:0000259" key="5">
    <source>
        <dbReference type="PROSITE" id="PS50184"/>
    </source>
</evidence>
<evidence type="ECO:0000313" key="8">
    <source>
        <dbReference type="WBParaSite" id="ACRNAN_Path_567.g2123.t1"/>
    </source>
</evidence>
<proteinExistence type="predicted"/>
<keyword evidence="7" id="KW-1185">Reference proteome</keyword>
<dbReference type="Gene3D" id="6.20.200.20">
    <property type="match status" value="2"/>
</dbReference>
<dbReference type="Pfam" id="PF00094">
    <property type="entry name" value="VWD"/>
    <property type="match status" value="1"/>
</dbReference>
<dbReference type="InterPro" id="IPR001846">
    <property type="entry name" value="VWF_type-D"/>
</dbReference>
<dbReference type="Gene3D" id="2.10.70.10">
    <property type="entry name" value="Complement Module, domain 1"/>
    <property type="match status" value="1"/>
</dbReference>
<dbReference type="WBParaSite" id="ACRNAN_Path_567.g2123.t1">
    <property type="protein sequence ID" value="ACRNAN_Path_567.g2123.t1"/>
    <property type="gene ID" value="ACRNAN_Path_567.g2123"/>
</dbReference>
<dbReference type="GO" id="GO:0005576">
    <property type="term" value="C:extracellular region"/>
    <property type="evidence" value="ECO:0007669"/>
    <property type="project" value="UniProtKB-SubCell"/>
</dbReference>
<dbReference type="SMART" id="SM00216">
    <property type="entry name" value="VWD"/>
    <property type="match status" value="1"/>
</dbReference>